<keyword evidence="3" id="KW-1185">Reference proteome</keyword>
<reference evidence="2 3" key="1">
    <citation type="submission" date="2024-05" db="EMBL/GenBank/DDBJ databases">
        <title>Genome sequencing and assembly of Indian major carp, Cirrhinus mrigala (Hamilton, 1822).</title>
        <authorList>
            <person name="Mohindra V."/>
            <person name="Chowdhury L.M."/>
            <person name="Lal K."/>
            <person name="Jena J.K."/>
        </authorList>
    </citation>
    <scope>NUCLEOTIDE SEQUENCE [LARGE SCALE GENOMIC DNA]</scope>
    <source>
        <strain evidence="2">CM1030</strain>
        <tissue evidence="2">Blood</tissue>
    </source>
</reference>
<dbReference type="PANTHER" id="PTHR14709:SF2">
    <property type="entry name" value="GLUTAMINE AND SERINE-RICH PROTEIN 1"/>
    <property type="match status" value="1"/>
</dbReference>
<organism evidence="2 3">
    <name type="scientific">Cirrhinus mrigala</name>
    <name type="common">Mrigala</name>
    <dbReference type="NCBI Taxonomy" id="683832"/>
    <lineage>
        <taxon>Eukaryota</taxon>
        <taxon>Metazoa</taxon>
        <taxon>Chordata</taxon>
        <taxon>Craniata</taxon>
        <taxon>Vertebrata</taxon>
        <taxon>Euteleostomi</taxon>
        <taxon>Actinopterygii</taxon>
        <taxon>Neopterygii</taxon>
        <taxon>Teleostei</taxon>
        <taxon>Ostariophysi</taxon>
        <taxon>Cypriniformes</taxon>
        <taxon>Cyprinidae</taxon>
        <taxon>Labeoninae</taxon>
        <taxon>Labeonini</taxon>
        <taxon>Cirrhinus</taxon>
    </lineage>
</organism>
<feature type="domain" description="DUF4211" evidence="1">
    <location>
        <begin position="13"/>
        <end position="55"/>
    </location>
</feature>
<proteinExistence type="predicted"/>
<feature type="non-terminal residue" evidence="2">
    <location>
        <position position="1"/>
    </location>
</feature>
<dbReference type="InterPro" id="IPR052466">
    <property type="entry name" value="DNA_MethProtect_Complex"/>
</dbReference>
<evidence type="ECO:0000313" key="3">
    <source>
        <dbReference type="Proteomes" id="UP001529510"/>
    </source>
</evidence>
<protein>
    <recommendedName>
        <fullName evidence="1">DUF4211 domain-containing protein</fullName>
    </recommendedName>
</protein>
<dbReference type="EMBL" id="JAMKFB020000018">
    <property type="protein sequence ID" value="KAL0168779.1"/>
    <property type="molecule type" value="Genomic_DNA"/>
</dbReference>
<sequence>MLYPIPYIPVSEFTPPVPFASRFLNTRTMKETFKSFVELLISLALDADVMNALEREN</sequence>
<evidence type="ECO:0000259" key="1">
    <source>
        <dbReference type="Pfam" id="PF13926"/>
    </source>
</evidence>
<feature type="non-terminal residue" evidence="2">
    <location>
        <position position="57"/>
    </location>
</feature>
<dbReference type="Proteomes" id="UP001529510">
    <property type="component" value="Unassembled WGS sequence"/>
</dbReference>
<gene>
    <name evidence="2" type="ORF">M9458_037001</name>
</gene>
<dbReference type="Pfam" id="PF13926">
    <property type="entry name" value="DUF4211"/>
    <property type="match status" value="1"/>
</dbReference>
<name>A0ABD0P3Z5_CIRMR</name>
<dbReference type="AlphaFoldDB" id="A0ABD0P3Z5"/>
<dbReference type="InterPro" id="IPR025451">
    <property type="entry name" value="DUF4211"/>
</dbReference>
<comment type="caution">
    <text evidence="2">The sequence shown here is derived from an EMBL/GenBank/DDBJ whole genome shotgun (WGS) entry which is preliminary data.</text>
</comment>
<accession>A0ABD0P3Z5</accession>
<evidence type="ECO:0000313" key="2">
    <source>
        <dbReference type="EMBL" id="KAL0168779.1"/>
    </source>
</evidence>
<dbReference type="PANTHER" id="PTHR14709">
    <property type="entry name" value="GLUTAMINE AND SERINE-RICH PROTEIN 1-RELATED"/>
    <property type="match status" value="1"/>
</dbReference>